<dbReference type="AlphaFoldDB" id="A0A0K8R8Z0"/>
<proteinExistence type="evidence at transcript level"/>
<name>A0A0K8R8Z0_IXORI</name>
<feature type="region of interest" description="Disordered" evidence="1">
    <location>
        <begin position="17"/>
        <end position="41"/>
    </location>
</feature>
<evidence type="ECO:0000256" key="1">
    <source>
        <dbReference type="SAM" id="MobiDB-lite"/>
    </source>
</evidence>
<organism evidence="2">
    <name type="scientific">Ixodes ricinus</name>
    <name type="common">Common tick</name>
    <name type="synonym">Acarus ricinus</name>
    <dbReference type="NCBI Taxonomy" id="34613"/>
    <lineage>
        <taxon>Eukaryota</taxon>
        <taxon>Metazoa</taxon>
        <taxon>Ecdysozoa</taxon>
        <taxon>Arthropoda</taxon>
        <taxon>Chelicerata</taxon>
        <taxon>Arachnida</taxon>
        <taxon>Acari</taxon>
        <taxon>Parasitiformes</taxon>
        <taxon>Ixodida</taxon>
        <taxon>Ixodoidea</taxon>
        <taxon>Ixodidae</taxon>
        <taxon>Ixodinae</taxon>
        <taxon>Ixodes</taxon>
    </lineage>
</organism>
<dbReference type="EMBL" id="GADI01006864">
    <property type="protein sequence ID" value="JAA66944.1"/>
    <property type="molecule type" value="mRNA"/>
</dbReference>
<protein>
    <submittedName>
        <fullName evidence="2">Uncharacterized protein</fullName>
    </submittedName>
</protein>
<evidence type="ECO:0000313" key="2">
    <source>
        <dbReference type="EMBL" id="JAA66944.1"/>
    </source>
</evidence>
<sequence>MAALFFQVDDGRRRLLPECCDTPPERTSTPRPQKHAVPKLPTHPKCKSVLYRNVLVAWYVVDPQRRQCRR</sequence>
<accession>A0A0K8R8Z0</accession>
<reference evidence="2" key="1">
    <citation type="submission" date="2012-12" db="EMBL/GenBank/DDBJ databases">
        <title>Identification and characterization of a phenylalanine ammonia-lyase gene family in Isatis indigotica Fort.</title>
        <authorList>
            <person name="Liu Q."/>
            <person name="Chen J."/>
            <person name="Zhou X."/>
            <person name="Di P."/>
            <person name="Xiao Y."/>
            <person name="Xuan H."/>
            <person name="Zhang L."/>
            <person name="Chen W."/>
        </authorList>
    </citation>
    <scope>NUCLEOTIDE SEQUENCE</scope>
    <source>
        <tissue evidence="2">Salivary gland</tissue>
    </source>
</reference>
<feature type="compositionally biased region" description="Basic residues" evidence="1">
    <location>
        <begin position="32"/>
        <end position="41"/>
    </location>
</feature>